<accession>A0A5C7IGW5</accession>
<gene>
    <name evidence="5" type="ORF">EZV62_003492</name>
</gene>
<dbReference type="PANTHER" id="PTHR11017:SF570">
    <property type="entry name" value="DISEASE RESISTANCE PROTEIN (TIR-NBS CLASS)-RELATED"/>
    <property type="match status" value="1"/>
</dbReference>
<dbReference type="OrthoDB" id="1936883at2759"/>
<evidence type="ECO:0000259" key="3">
    <source>
        <dbReference type="Pfam" id="PF20160"/>
    </source>
</evidence>
<sequence length="657" mass="74365">MSSSNARDINLTPWAFAKMEKLRLLEFYVPDFRGNRGNKVHVLDEGFEFVFNELKYLHWYGFPLKSLQTNFQTKNLAILEMPNSNVEELWSDFPPPVNLKRIDLKRSKQLTSIPNCSGLKSLKEFNLRNCSKLKRLPELPNNLKTLGIAGCKSLVEIPSSFKYLNKLESLELNDCESLESIPDLRGWKSLKELHGCECYKLKMLPEVPNSIESLQLSGTLIEEFPPSFEDLHSLKSLDLFDCSMLKSLPSSICKSKSLESLSVGNCSKIDKLPDNIGTLESLKSIDARGTAIREIPPSISCLKSLEYLNLSGCKGEDGVGLILPPLSGLDNLKELNLSDCRIKELPLSISCLKRLESLNLSGCKGEDGLGLILPPLSGLDNLRKLRLRNCRIKEILPSISCLKRLESLDLSGCKGEDGVVNCTSLEELPSPSFHSSNNVVADFTNCLKLNRNSLNYFLEGIVLQMQRLPSIVERHRKDYGRRRHLASICYPENDIPEWFSFQSTGSFIDVKLPQHCFNYNFICLALSVVVTISDPDHQCDHQEDYYHKHSRVRYEHIVKSKDGDQYLNGIDHLFDLFQMPCCGPDCIKSNHVIIGFGYCFDRELCDDEFSFRFYVKDLNESNIEHIKVIKCGVHLMFGPNLETSGDDDEFSSGDFSP</sequence>
<organism evidence="5 6">
    <name type="scientific">Acer yangbiense</name>
    <dbReference type="NCBI Taxonomy" id="1000413"/>
    <lineage>
        <taxon>Eukaryota</taxon>
        <taxon>Viridiplantae</taxon>
        <taxon>Streptophyta</taxon>
        <taxon>Embryophyta</taxon>
        <taxon>Tracheophyta</taxon>
        <taxon>Spermatophyta</taxon>
        <taxon>Magnoliopsida</taxon>
        <taxon>eudicotyledons</taxon>
        <taxon>Gunneridae</taxon>
        <taxon>Pentapetalae</taxon>
        <taxon>rosids</taxon>
        <taxon>malvids</taxon>
        <taxon>Sapindales</taxon>
        <taxon>Sapindaceae</taxon>
        <taxon>Hippocastanoideae</taxon>
        <taxon>Acereae</taxon>
        <taxon>Acer</taxon>
    </lineage>
</organism>
<dbReference type="InterPro" id="IPR001611">
    <property type="entry name" value="Leu-rich_rpt"/>
</dbReference>
<dbReference type="InterPro" id="IPR045344">
    <property type="entry name" value="C-JID"/>
</dbReference>
<dbReference type="AlphaFoldDB" id="A0A5C7IGW5"/>
<dbReference type="InterPro" id="IPR057135">
    <property type="entry name" value="At4g27190-like_LRR"/>
</dbReference>
<evidence type="ECO:0000256" key="1">
    <source>
        <dbReference type="ARBA" id="ARBA00022614"/>
    </source>
</evidence>
<evidence type="ECO:0000259" key="4">
    <source>
        <dbReference type="Pfam" id="PF23247"/>
    </source>
</evidence>
<comment type="caution">
    <text evidence="5">The sequence shown here is derived from an EMBL/GenBank/DDBJ whole genome shotgun (WGS) entry which is preliminary data.</text>
</comment>
<feature type="domain" description="C-JID" evidence="3">
    <location>
        <begin position="491"/>
        <end position="636"/>
    </location>
</feature>
<dbReference type="PROSITE" id="PS51450">
    <property type="entry name" value="LRR"/>
    <property type="match status" value="1"/>
</dbReference>
<feature type="domain" description="Disease resistance protein At4g27190-like leucine-rich repeats" evidence="4">
    <location>
        <begin position="141"/>
        <end position="266"/>
    </location>
</feature>
<dbReference type="SUPFAM" id="SSF52047">
    <property type="entry name" value="RNI-like"/>
    <property type="match status" value="1"/>
</dbReference>
<keyword evidence="2" id="KW-0677">Repeat</keyword>
<dbReference type="Gene3D" id="3.80.10.10">
    <property type="entry name" value="Ribonuclease Inhibitor"/>
    <property type="match status" value="3"/>
</dbReference>
<dbReference type="EMBL" id="VAHF01000002">
    <property type="protein sequence ID" value="TXG68557.1"/>
    <property type="molecule type" value="Genomic_DNA"/>
</dbReference>
<dbReference type="InterPro" id="IPR044974">
    <property type="entry name" value="Disease_R_plants"/>
</dbReference>
<evidence type="ECO:0000313" key="6">
    <source>
        <dbReference type="Proteomes" id="UP000323000"/>
    </source>
</evidence>
<evidence type="ECO:0000256" key="2">
    <source>
        <dbReference type="ARBA" id="ARBA00022737"/>
    </source>
</evidence>
<dbReference type="PANTHER" id="PTHR11017">
    <property type="entry name" value="LEUCINE-RICH REPEAT-CONTAINING PROTEIN"/>
    <property type="match status" value="1"/>
</dbReference>
<dbReference type="Proteomes" id="UP000323000">
    <property type="component" value="Chromosome 2"/>
</dbReference>
<dbReference type="SUPFAM" id="SSF52058">
    <property type="entry name" value="L domain-like"/>
    <property type="match status" value="1"/>
</dbReference>
<name>A0A5C7IGW5_9ROSI</name>
<dbReference type="InterPro" id="IPR032675">
    <property type="entry name" value="LRR_dom_sf"/>
</dbReference>
<reference evidence="6" key="1">
    <citation type="journal article" date="2019" name="Gigascience">
        <title>De novo genome assembly of the endangered Acer yangbiense, a plant species with extremely small populations endemic to Yunnan Province, China.</title>
        <authorList>
            <person name="Yang J."/>
            <person name="Wariss H.M."/>
            <person name="Tao L."/>
            <person name="Zhang R."/>
            <person name="Yun Q."/>
            <person name="Hollingsworth P."/>
            <person name="Dao Z."/>
            <person name="Luo G."/>
            <person name="Guo H."/>
            <person name="Ma Y."/>
            <person name="Sun W."/>
        </authorList>
    </citation>
    <scope>NUCLEOTIDE SEQUENCE [LARGE SCALE GENOMIC DNA]</scope>
    <source>
        <strain evidence="6">cv. Malutang</strain>
    </source>
</reference>
<dbReference type="Pfam" id="PF20160">
    <property type="entry name" value="C-JID"/>
    <property type="match status" value="1"/>
</dbReference>
<dbReference type="InterPro" id="IPR003591">
    <property type="entry name" value="Leu-rich_rpt_typical-subtyp"/>
</dbReference>
<keyword evidence="6" id="KW-1185">Reference proteome</keyword>
<dbReference type="InterPro" id="IPR025875">
    <property type="entry name" value="Leu-rich_rpt_4"/>
</dbReference>
<protein>
    <submittedName>
        <fullName evidence="5">Uncharacterized protein</fullName>
    </submittedName>
</protein>
<proteinExistence type="predicted"/>
<dbReference type="Pfam" id="PF23247">
    <property type="entry name" value="LRR_RPS2"/>
    <property type="match status" value="1"/>
</dbReference>
<dbReference type="SMART" id="SM00369">
    <property type="entry name" value="LRR_TYP"/>
    <property type="match status" value="4"/>
</dbReference>
<keyword evidence="1" id="KW-0433">Leucine-rich repeat</keyword>
<dbReference type="GO" id="GO:0006952">
    <property type="term" value="P:defense response"/>
    <property type="evidence" value="ECO:0007669"/>
    <property type="project" value="InterPro"/>
</dbReference>
<evidence type="ECO:0000313" key="5">
    <source>
        <dbReference type="EMBL" id="TXG68557.1"/>
    </source>
</evidence>
<dbReference type="Pfam" id="PF12799">
    <property type="entry name" value="LRR_4"/>
    <property type="match status" value="2"/>
</dbReference>